<dbReference type="Proteomes" id="UP000660611">
    <property type="component" value="Unassembled WGS sequence"/>
</dbReference>
<sequence length="86" mass="9906">MRPNQISIWFKPDFLGYRGKLQDCYGQSLATFKWSRRVASAYYNINYGAVQFLEGSYPLFQVGVSNRSLSNAGGNSYRATHVYRYC</sequence>
<dbReference type="EMBL" id="BONQ01000126">
    <property type="protein sequence ID" value="GIG49895.1"/>
    <property type="molecule type" value="Genomic_DNA"/>
</dbReference>
<reference evidence="1" key="1">
    <citation type="submission" date="2021-01" db="EMBL/GenBank/DDBJ databases">
        <title>Whole genome shotgun sequence of Dactylosporangium siamense NBRC 106093.</title>
        <authorList>
            <person name="Komaki H."/>
            <person name="Tamura T."/>
        </authorList>
    </citation>
    <scope>NUCLEOTIDE SEQUENCE</scope>
    <source>
        <strain evidence="1">NBRC 106093</strain>
    </source>
</reference>
<dbReference type="RefSeq" id="WP_203851558.1">
    <property type="nucleotide sequence ID" value="NZ_BAAAVW010000029.1"/>
</dbReference>
<comment type="caution">
    <text evidence="1">The sequence shown here is derived from an EMBL/GenBank/DDBJ whole genome shotgun (WGS) entry which is preliminary data.</text>
</comment>
<protein>
    <submittedName>
        <fullName evidence="1">Uncharacterized protein</fullName>
    </submittedName>
</protein>
<organism evidence="1 2">
    <name type="scientific">Dactylosporangium siamense</name>
    <dbReference type="NCBI Taxonomy" id="685454"/>
    <lineage>
        <taxon>Bacteria</taxon>
        <taxon>Bacillati</taxon>
        <taxon>Actinomycetota</taxon>
        <taxon>Actinomycetes</taxon>
        <taxon>Micromonosporales</taxon>
        <taxon>Micromonosporaceae</taxon>
        <taxon>Dactylosporangium</taxon>
    </lineage>
</organism>
<evidence type="ECO:0000313" key="2">
    <source>
        <dbReference type="Proteomes" id="UP000660611"/>
    </source>
</evidence>
<keyword evidence="2" id="KW-1185">Reference proteome</keyword>
<gene>
    <name evidence="1" type="ORF">Dsi01nite_079360</name>
</gene>
<dbReference type="AlphaFoldDB" id="A0A919PWY1"/>
<proteinExistence type="predicted"/>
<accession>A0A919PWY1</accession>
<name>A0A919PWY1_9ACTN</name>
<evidence type="ECO:0000313" key="1">
    <source>
        <dbReference type="EMBL" id="GIG49895.1"/>
    </source>
</evidence>